<feature type="transmembrane region" description="Helical" evidence="1">
    <location>
        <begin position="258"/>
        <end position="275"/>
    </location>
</feature>
<evidence type="ECO:0000313" key="3">
    <source>
        <dbReference type="Proteomes" id="UP000605201"/>
    </source>
</evidence>
<proteinExistence type="predicted"/>
<evidence type="ECO:0000256" key="1">
    <source>
        <dbReference type="SAM" id="Phobius"/>
    </source>
</evidence>
<keyword evidence="1" id="KW-0472">Membrane</keyword>
<feature type="transmembrane region" description="Helical" evidence="1">
    <location>
        <begin position="296"/>
        <end position="314"/>
    </location>
</feature>
<keyword evidence="1" id="KW-0812">Transmembrane</keyword>
<keyword evidence="1" id="KW-1133">Transmembrane helix</keyword>
<feature type="transmembrane region" description="Helical" evidence="1">
    <location>
        <begin position="120"/>
        <end position="137"/>
    </location>
</feature>
<evidence type="ECO:0000313" key="2">
    <source>
        <dbReference type="EMBL" id="MBC8430754.1"/>
    </source>
</evidence>
<accession>A0A8J6NQP6</accession>
<feature type="transmembrane region" description="Helical" evidence="1">
    <location>
        <begin position="50"/>
        <end position="69"/>
    </location>
</feature>
<organism evidence="2 3">
    <name type="scientific">Candidatus Desulfatibia vada</name>
    <dbReference type="NCBI Taxonomy" id="2841696"/>
    <lineage>
        <taxon>Bacteria</taxon>
        <taxon>Pseudomonadati</taxon>
        <taxon>Thermodesulfobacteriota</taxon>
        <taxon>Desulfobacteria</taxon>
        <taxon>Desulfobacterales</taxon>
        <taxon>Desulfobacterales incertae sedis</taxon>
        <taxon>Candidatus Desulfatibia</taxon>
    </lineage>
</organism>
<name>A0A8J6NQP6_9BACT</name>
<reference evidence="2 3" key="1">
    <citation type="submission" date="2020-08" db="EMBL/GenBank/DDBJ databases">
        <title>Bridging the membrane lipid divide: bacteria of the FCB group superphylum have the potential to synthesize archaeal ether lipids.</title>
        <authorList>
            <person name="Villanueva L."/>
            <person name="Von Meijenfeldt F.A.B."/>
            <person name="Westbye A.B."/>
            <person name="Yadav S."/>
            <person name="Hopmans E.C."/>
            <person name="Dutilh B.E."/>
            <person name="Sinninghe Damste J.S."/>
        </authorList>
    </citation>
    <scope>NUCLEOTIDE SEQUENCE [LARGE SCALE GENOMIC DNA]</scope>
    <source>
        <strain evidence="2">NIOZ-UU17</strain>
    </source>
</reference>
<dbReference type="AlphaFoldDB" id="A0A8J6NQP6"/>
<dbReference type="EMBL" id="JACNIG010000078">
    <property type="protein sequence ID" value="MBC8430754.1"/>
    <property type="molecule type" value="Genomic_DNA"/>
</dbReference>
<feature type="transmembrane region" description="Helical" evidence="1">
    <location>
        <begin position="149"/>
        <end position="166"/>
    </location>
</feature>
<gene>
    <name evidence="2" type="ORF">H8D96_02430</name>
</gene>
<comment type="caution">
    <text evidence="2">The sequence shown here is derived from an EMBL/GenBank/DDBJ whole genome shotgun (WGS) entry which is preliminary data.</text>
</comment>
<feature type="transmembrane region" description="Helical" evidence="1">
    <location>
        <begin position="334"/>
        <end position="354"/>
    </location>
</feature>
<sequence>MKNVLLKFLILASMLLGLPMLGIVLAGYPILRYLEFPPETLYISHAPFSWVAFTAYTLFITAVLLPLFIPVIRSIRRTIPDSATVFPFPWWGRLGVIIGMLFWILAWTRFSWFAGLQPHTFTPLWLAYILVINALCYRRTGRCMLINRRRYFLLLFPASAAFWWFFEYLNRFVQNWHYTGVHYGAVKYFCLATLPFSTVLPAVLGTREWIAGFPWMRQGFKNFLPLGFSHPKIAAQTALVISACGLTGIGIWPDYLFPLLWVSPLMIIVSLQALMRERHVLSDIFKGDWRGAISSAAAALFCGLFWEMWNYYSLAKWQYSVPFVHRFQIFEMPLLGYAGYLPFGLECLVIGDLLSRLTKSFSHDH</sequence>
<protein>
    <submittedName>
        <fullName evidence="2">Uncharacterized protein</fullName>
    </submittedName>
</protein>
<dbReference type="Proteomes" id="UP000605201">
    <property type="component" value="Unassembled WGS sequence"/>
</dbReference>
<feature type="transmembrane region" description="Helical" evidence="1">
    <location>
        <begin position="233"/>
        <end position="252"/>
    </location>
</feature>
<feature type="transmembrane region" description="Helical" evidence="1">
    <location>
        <begin position="90"/>
        <end position="108"/>
    </location>
</feature>